<accession>A0A1L3LVY8</accession>
<evidence type="ECO:0000313" key="3">
    <source>
        <dbReference type="Proteomes" id="UP000182306"/>
    </source>
</evidence>
<evidence type="ECO:0000313" key="2">
    <source>
        <dbReference type="EMBL" id="APG94265.1"/>
    </source>
</evidence>
<keyword evidence="2" id="KW-0614">Plasmid</keyword>
<feature type="compositionally biased region" description="Basic residues" evidence="1">
    <location>
        <begin position="1"/>
        <end position="12"/>
    </location>
</feature>
<geneLocation type="plasmid" evidence="2 3">
    <name>C</name>
</geneLocation>
<dbReference type="Proteomes" id="UP000182306">
    <property type="component" value="Plasmid C"/>
</dbReference>
<organism evidence="2 3">
    <name type="scientific">Sinorhizobium americanum</name>
    <dbReference type="NCBI Taxonomy" id="194963"/>
    <lineage>
        <taxon>Bacteria</taxon>
        <taxon>Pseudomonadati</taxon>
        <taxon>Pseudomonadota</taxon>
        <taxon>Alphaproteobacteria</taxon>
        <taxon>Hyphomicrobiales</taxon>
        <taxon>Rhizobiaceae</taxon>
        <taxon>Sinorhizobium/Ensifer group</taxon>
        <taxon>Sinorhizobium</taxon>
    </lineage>
</organism>
<sequence>MSKGARRCRRRVPPPCGEGLGRGLSQRFNMLRRREGSISTITRTP</sequence>
<dbReference type="KEGG" id="same:SAMCFNEI73_pC0544"/>
<evidence type="ECO:0000256" key="1">
    <source>
        <dbReference type="SAM" id="MobiDB-lite"/>
    </source>
</evidence>
<protein>
    <submittedName>
        <fullName evidence="2">Uncharacterized protein</fullName>
    </submittedName>
</protein>
<reference evidence="2 3" key="1">
    <citation type="submission" date="2015-10" db="EMBL/GenBank/DDBJ databases">
        <title>Genomic differences between typical nodule nitrogen-fixing rhizobial strains and those coming from bean seeds.</title>
        <authorList>
            <person name="Peralta H."/>
            <person name="Aguilar-Vera A."/>
            <person name="Diaz R."/>
            <person name="Mora Y."/>
            <person name="Martinez-Batallar G."/>
            <person name="Salazar E."/>
            <person name="Vargas-Lagunas C."/>
            <person name="Encarnacion S."/>
            <person name="Girard L."/>
            <person name="Mora J."/>
        </authorList>
    </citation>
    <scope>NUCLEOTIDE SEQUENCE [LARGE SCALE GENOMIC DNA]</scope>
    <source>
        <strain evidence="2 3">CFNEI 73</strain>
        <plasmid evidence="2 3">C</plasmid>
    </source>
</reference>
<gene>
    <name evidence="2" type="ORF">SAMCFNEI73_pC0544</name>
</gene>
<name>A0A1L3LVY8_9HYPH</name>
<keyword evidence="3" id="KW-1185">Reference proteome</keyword>
<proteinExistence type="predicted"/>
<dbReference type="EMBL" id="CP013110">
    <property type="protein sequence ID" value="APG94265.1"/>
    <property type="molecule type" value="Genomic_DNA"/>
</dbReference>
<feature type="region of interest" description="Disordered" evidence="1">
    <location>
        <begin position="1"/>
        <end position="23"/>
    </location>
</feature>
<dbReference type="AlphaFoldDB" id="A0A1L3LVY8"/>